<dbReference type="Pfam" id="PF02641">
    <property type="entry name" value="DUF190"/>
    <property type="match status" value="1"/>
</dbReference>
<dbReference type="Gene3D" id="1.10.3080.10">
    <property type="entry name" value="Clc chloride channel"/>
    <property type="match status" value="1"/>
</dbReference>
<dbReference type="SUPFAM" id="SSF81340">
    <property type="entry name" value="Clc chloride channel"/>
    <property type="match status" value="1"/>
</dbReference>
<reference evidence="7" key="1">
    <citation type="journal article" date="2014" name="Int. J. Syst. Evol. Microbiol.">
        <title>Complete genome sequence of Corynebacterium casei LMG S-19264T (=DSM 44701T), isolated from a smear-ripened cheese.</title>
        <authorList>
            <consortium name="US DOE Joint Genome Institute (JGI-PGF)"/>
            <person name="Walter F."/>
            <person name="Albersmeier A."/>
            <person name="Kalinowski J."/>
            <person name="Ruckert C."/>
        </authorList>
    </citation>
    <scope>NUCLEOTIDE SEQUENCE</scope>
    <source>
        <strain evidence="7">VKM B-2484</strain>
    </source>
</reference>
<dbReference type="InterPro" id="IPR003793">
    <property type="entry name" value="UPF0166"/>
</dbReference>
<dbReference type="InterPro" id="IPR014743">
    <property type="entry name" value="Cl-channel_core"/>
</dbReference>
<dbReference type="GO" id="GO:0015108">
    <property type="term" value="F:chloride transmembrane transporter activity"/>
    <property type="evidence" value="ECO:0007669"/>
    <property type="project" value="InterPro"/>
</dbReference>
<feature type="transmembrane region" description="Helical" evidence="6">
    <location>
        <begin position="391"/>
        <end position="411"/>
    </location>
</feature>
<comment type="caution">
    <text evidence="7">The sequence shown here is derived from an EMBL/GenBank/DDBJ whole genome shotgun (WGS) entry which is preliminary data.</text>
</comment>
<dbReference type="Pfam" id="PF00654">
    <property type="entry name" value="Voltage_CLC"/>
    <property type="match status" value="1"/>
</dbReference>
<evidence type="ECO:0000313" key="8">
    <source>
        <dbReference type="Proteomes" id="UP001143370"/>
    </source>
</evidence>
<proteinExistence type="inferred from homology"/>
<evidence type="ECO:0000256" key="2">
    <source>
        <dbReference type="ARBA" id="ARBA00010554"/>
    </source>
</evidence>
<feature type="transmembrane region" description="Helical" evidence="6">
    <location>
        <begin position="335"/>
        <end position="352"/>
    </location>
</feature>
<dbReference type="EMBL" id="BSFJ01000033">
    <property type="protein sequence ID" value="GLK73736.1"/>
    <property type="molecule type" value="Genomic_DNA"/>
</dbReference>
<accession>A0A9W6N109</accession>
<feature type="transmembrane region" description="Helical" evidence="6">
    <location>
        <begin position="53"/>
        <end position="72"/>
    </location>
</feature>
<keyword evidence="5 6" id="KW-0472">Membrane</keyword>
<dbReference type="InterPro" id="IPR001807">
    <property type="entry name" value="ClC"/>
</dbReference>
<dbReference type="PANTHER" id="PTHR43427:SF12">
    <property type="entry name" value="CHLORIDE TRANSPORTER"/>
    <property type="match status" value="1"/>
</dbReference>
<sequence>MLFSTLSSRLSQFSVLARWLIFVVPMASVVGTICALFLWALDAATKARFDYPWLLFGLPFAGLAVGLLYHWVGRSTEGGNNLIVEQIHEPGAGVPLRMAPLIFLSTIVTHLFGGSAGREGTAVQLGGSLASAFGKALRLDTDEVRLMLMAGIAAGFGAVFGTPIAGAVFALEVLTVGRIQYEALIPCLIAAVTGDWICQLWGIQHTHYSLGFGAGLPNFHLDIVLFAKVALAAIAFGLISQLFAEASHGAQSILKRLVSFAPLRPVVGGLLVIALVYVLGTRVYLGLGVWSANPADPTIAGFFDPTRTDLWSWLWKFVFTVVTLSAGFKGGEVTPLFFIGAALGNALAHLLGAPVDLMAGLGFVAVFAGASNTPLACTIMGIELFGADNTVYIATACFIAYAFSGHSGIYLSQRLGVPKTNFDFIPPDVALRDVRAIGRPGPVVNHLESRARKRLAGESSSLSNKVYEMKPTHNLTASDVGMVRIYLKPRDRMPNKGVRALWSSRPLYRELVLEAKKDGLMNAVAHHTHYGYSNHGRVQDHSSEIANPELTMCVEIIGHRPDLESFVRRHGALLHDKVIIFKHLEHWSIDQEGDSLVEETTLGEPLLKKEERRIG</sequence>
<feature type="transmembrane region" description="Helical" evidence="6">
    <location>
        <begin position="183"/>
        <end position="203"/>
    </location>
</feature>
<evidence type="ECO:0008006" key="9">
    <source>
        <dbReference type="Google" id="ProtNLM"/>
    </source>
</evidence>
<dbReference type="InterPro" id="IPR050368">
    <property type="entry name" value="ClC-type_chloride_channel"/>
</dbReference>
<evidence type="ECO:0000256" key="1">
    <source>
        <dbReference type="ARBA" id="ARBA00004141"/>
    </source>
</evidence>
<dbReference type="SUPFAM" id="SSF54913">
    <property type="entry name" value="GlnB-like"/>
    <property type="match status" value="1"/>
</dbReference>
<dbReference type="InterPro" id="IPR015867">
    <property type="entry name" value="N-reg_PII/ATP_PRibTrfase_C"/>
</dbReference>
<dbReference type="AlphaFoldDB" id="A0A9W6N109"/>
<feature type="transmembrane region" description="Helical" evidence="6">
    <location>
        <begin position="146"/>
        <end position="171"/>
    </location>
</feature>
<gene>
    <name evidence="7" type="ORF">GCM10017643_38540</name>
</gene>
<dbReference type="GO" id="GO:0016020">
    <property type="term" value="C:membrane"/>
    <property type="evidence" value="ECO:0007669"/>
    <property type="project" value="UniProtKB-SubCell"/>
</dbReference>
<dbReference type="InterPro" id="IPR011322">
    <property type="entry name" value="N-reg_PII-like_a/b"/>
</dbReference>
<reference evidence="7" key="2">
    <citation type="submission" date="2023-01" db="EMBL/GenBank/DDBJ databases">
        <authorList>
            <person name="Sun Q."/>
            <person name="Evtushenko L."/>
        </authorList>
    </citation>
    <scope>NUCLEOTIDE SEQUENCE</scope>
    <source>
        <strain evidence="7">VKM B-2484</strain>
    </source>
</reference>
<keyword evidence="4 6" id="KW-1133">Transmembrane helix</keyword>
<evidence type="ECO:0000256" key="6">
    <source>
        <dbReference type="SAM" id="Phobius"/>
    </source>
</evidence>
<dbReference type="PRINTS" id="PR00762">
    <property type="entry name" value="CLCHANNEL"/>
</dbReference>
<dbReference type="Proteomes" id="UP001143370">
    <property type="component" value="Unassembled WGS sequence"/>
</dbReference>
<keyword evidence="8" id="KW-1185">Reference proteome</keyword>
<evidence type="ECO:0000256" key="5">
    <source>
        <dbReference type="ARBA" id="ARBA00023136"/>
    </source>
</evidence>
<evidence type="ECO:0000256" key="3">
    <source>
        <dbReference type="ARBA" id="ARBA00022692"/>
    </source>
</evidence>
<dbReference type="RefSeq" id="WP_213375980.1">
    <property type="nucleotide sequence ID" value="NZ_BSFJ01000033.1"/>
</dbReference>
<evidence type="ECO:0000313" key="7">
    <source>
        <dbReference type="EMBL" id="GLK73736.1"/>
    </source>
</evidence>
<protein>
    <recommendedName>
        <fullName evidence="9">Chloride channel protein</fullName>
    </recommendedName>
</protein>
<dbReference type="Gene3D" id="3.30.70.120">
    <property type="match status" value="1"/>
</dbReference>
<dbReference type="PANTHER" id="PTHR43427">
    <property type="entry name" value="CHLORIDE CHANNEL PROTEIN CLC-E"/>
    <property type="match status" value="1"/>
</dbReference>
<keyword evidence="3 6" id="KW-0812">Transmembrane</keyword>
<dbReference type="CDD" id="cd03682">
    <property type="entry name" value="ClC_sycA_like"/>
    <property type="match status" value="1"/>
</dbReference>
<evidence type="ECO:0000256" key="4">
    <source>
        <dbReference type="ARBA" id="ARBA00022989"/>
    </source>
</evidence>
<comment type="subcellular location">
    <subcellularLocation>
        <location evidence="1">Membrane</location>
        <topology evidence="1">Multi-pass membrane protein</topology>
    </subcellularLocation>
</comment>
<feature type="transmembrane region" description="Helical" evidence="6">
    <location>
        <begin position="223"/>
        <end position="244"/>
    </location>
</feature>
<name>A0A9W6N109_9HYPH</name>
<feature type="transmembrane region" description="Helical" evidence="6">
    <location>
        <begin position="20"/>
        <end position="41"/>
    </location>
</feature>
<feature type="transmembrane region" description="Helical" evidence="6">
    <location>
        <begin position="358"/>
        <end position="379"/>
    </location>
</feature>
<comment type="similarity">
    <text evidence="2">Belongs to the UPF0166 family.</text>
</comment>
<organism evidence="7 8">
    <name type="scientific">Ancylobacter dichloromethanicus</name>
    <dbReference type="NCBI Taxonomy" id="518825"/>
    <lineage>
        <taxon>Bacteria</taxon>
        <taxon>Pseudomonadati</taxon>
        <taxon>Pseudomonadota</taxon>
        <taxon>Alphaproteobacteria</taxon>
        <taxon>Hyphomicrobiales</taxon>
        <taxon>Xanthobacteraceae</taxon>
        <taxon>Ancylobacter</taxon>
    </lineage>
</organism>
<feature type="transmembrane region" description="Helical" evidence="6">
    <location>
        <begin position="265"/>
        <end position="290"/>
    </location>
</feature>